<evidence type="ECO:0000256" key="6">
    <source>
        <dbReference type="ARBA" id="ARBA00022898"/>
    </source>
</evidence>
<evidence type="ECO:0000259" key="10">
    <source>
        <dbReference type="Pfam" id="PF00155"/>
    </source>
</evidence>
<dbReference type="AlphaFoldDB" id="Q1YF70"/>
<dbReference type="BioCyc" id="AURANTIMONAS:SI859A1_03311-MONOMER"/>
<comment type="catalytic activity">
    <reaction evidence="9">
        <text>O-phospho-L-threonine + H(+) = (R)-1-aminopropan-2-yl phosphate + CO2</text>
        <dbReference type="Rhea" id="RHEA:11492"/>
        <dbReference type="ChEBI" id="CHEBI:15378"/>
        <dbReference type="ChEBI" id="CHEBI:16526"/>
        <dbReference type="ChEBI" id="CHEBI:58563"/>
        <dbReference type="ChEBI" id="CHEBI:58675"/>
        <dbReference type="EC" id="4.1.1.81"/>
    </reaction>
</comment>
<evidence type="ECO:0000256" key="2">
    <source>
        <dbReference type="ARBA" id="ARBA00003444"/>
    </source>
</evidence>
<sequence length="345" mass="35859">MMASPDPKALQHGGALDAAIARHGGARADWLDLSTGINPTPPRLPDLDAALWQRLPEAGLEREALAAARRCYGAPDTAGIVAAPGTQALIAALPHLFAPTNVAILTPTYSEHALTFAAAGHRISRFARLEEVAGTARIVVVVNPNNPDGHVFEPAELLALADRLAARDGLLVVDEAFADVDGTRSLAPCTGRDGLLVYRSFGKFFGLAGLRLGFALTTPALAAQLGERLGTWAVSGPALAIGAALLGDDALVAETRAGILRQHGLLRATLRAVGLPLVGGTSLFATVAHPGAHDLFAALCRRRILTRPFQTPGDWLRFGNPADGAVAARLETALRAALAEIDGAP</sequence>
<evidence type="ECO:0000313" key="12">
    <source>
        <dbReference type="Proteomes" id="UP000000321"/>
    </source>
</evidence>
<dbReference type="PROSITE" id="PS00105">
    <property type="entry name" value="AA_TRANSFER_CLASS_1"/>
    <property type="match status" value="1"/>
</dbReference>
<dbReference type="InterPro" id="IPR015424">
    <property type="entry name" value="PyrdxlP-dep_Trfase"/>
</dbReference>
<organism evidence="11 12">
    <name type="scientific">Aurantimonas manganoxydans (strain ATCC BAA-1229 / DSM 21871 / SI85-9A1)</name>
    <dbReference type="NCBI Taxonomy" id="287752"/>
    <lineage>
        <taxon>Bacteria</taxon>
        <taxon>Pseudomonadati</taxon>
        <taxon>Pseudomonadota</taxon>
        <taxon>Alphaproteobacteria</taxon>
        <taxon>Hyphomicrobiales</taxon>
        <taxon>Aurantimonadaceae</taxon>
        <taxon>Aurantimonas</taxon>
    </lineage>
</organism>
<keyword evidence="5" id="KW-0169">Cobalamin biosynthesis</keyword>
<dbReference type="PANTHER" id="PTHR42885:SF1">
    <property type="entry name" value="THREONINE-PHOSPHATE DECARBOXYLASE"/>
    <property type="match status" value="1"/>
</dbReference>
<dbReference type="Gene3D" id="3.90.1150.10">
    <property type="entry name" value="Aspartate Aminotransferase, domain 1"/>
    <property type="match status" value="1"/>
</dbReference>
<dbReference type="Gene3D" id="3.40.640.10">
    <property type="entry name" value="Type I PLP-dependent aspartate aminotransferase-like (Major domain)"/>
    <property type="match status" value="1"/>
</dbReference>
<comment type="pathway">
    <text evidence="3">Cofactor biosynthesis; adenosylcobalamin biosynthesis.</text>
</comment>
<dbReference type="GO" id="GO:0009236">
    <property type="term" value="P:cobalamin biosynthetic process"/>
    <property type="evidence" value="ECO:0007669"/>
    <property type="project" value="UniProtKB-UniPathway"/>
</dbReference>
<gene>
    <name evidence="11" type="ORF">SI859A1_03311</name>
</gene>
<evidence type="ECO:0000313" key="11">
    <source>
        <dbReference type="EMBL" id="EAS49103.1"/>
    </source>
</evidence>
<dbReference type="PANTHER" id="PTHR42885">
    <property type="entry name" value="HISTIDINOL-PHOSPHATE AMINOTRANSFERASE-RELATED"/>
    <property type="match status" value="1"/>
</dbReference>
<keyword evidence="6" id="KW-0663">Pyridoxal phosphate</keyword>
<reference evidence="11 12" key="1">
    <citation type="journal article" date="2008" name="Appl. Environ. Microbiol.">
        <title>Genomic insights into Mn(II) oxidation by the marine alphaproteobacterium Aurantimonas sp. strain SI85-9A1.</title>
        <authorList>
            <person name="Dick G.J."/>
            <person name="Podell S."/>
            <person name="Johnson H.A."/>
            <person name="Rivera-Espinoza Y."/>
            <person name="Bernier-Latmani R."/>
            <person name="McCarthy J.K."/>
            <person name="Torpey J.W."/>
            <person name="Clement B.G."/>
            <person name="Gaasterland T."/>
            <person name="Tebo B.M."/>
        </authorList>
    </citation>
    <scope>NUCLEOTIDE SEQUENCE [LARGE SCALE GENOMIC DNA]</scope>
    <source>
        <strain evidence="11 12">SI85-9A1</strain>
    </source>
</reference>
<keyword evidence="12" id="KW-1185">Reference proteome</keyword>
<dbReference type="InterPro" id="IPR005860">
    <property type="entry name" value="CobD"/>
</dbReference>
<dbReference type="SUPFAM" id="SSF53383">
    <property type="entry name" value="PLP-dependent transferases"/>
    <property type="match status" value="1"/>
</dbReference>
<comment type="caution">
    <text evidence="11">The sequence shown here is derived from an EMBL/GenBank/DDBJ whole genome shotgun (WGS) entry which is preliminary data.</text>
</comment>
<feature type="domain" description="Aminotransferase class I/classII large" evidence="10">
    <location>
        <begin position="65"/>
        <end position="319"/>
    </location>
</feature>
<dbReference type="GO" id="GO:0048472">
    <property type="term" value="F:threonine-phosphate decarboxylase activity"/>
    <property type="evidence" value="ECO:0007669"/>
    <property type="project" value="UniProtKB-EC"/>
</dbReference>
<dbReference type="InterPro" id="IPR015422">
    <property type="entry name" value="PyrdxlP-dep_Trfase_small"/>
</dbReference>
<dbReference type="HOGENOM" id="CLU_017584_3_4_5"/>
<evidence type="ECO:0000256" key="1">
    <source>
        <dbReference type="ARBA" id="ARBA00001933"/>
    </source>
</evidence>
<dbReference type="InterPro" id="IPR004839">
    <property type="entry name" value="Aminotransferase_I/II_large"/>
</dbReference>
<dbReference type="InterPro" id="IPR015421">
    <property type="entry name" value="PyrdxlP-dep_Trfase_major"/>
</dbReference>
<dbReference type="EMBL" id="AAPJ01000006">
    <property type="protein sequence ID" value="EAS49103.1"/>
    <property type="molecule type" value="Genomic_DNA"/>
</dbReference>
<dbReference type="Pfam" id="PF00155">
    <property type="entry name" value="Aminotran_1_2"/>
    <property type="match status" value="1"/>
</dbReference>
<evidence type="ECO:0000256" key="8">
    <source>
        <dbReference type="ARBA" id="ARBA00029996"/>
    </source>
</evidence>
<dbReference type="InterPro" id="IPR004838">
    <property type="entry name" value="NHTrfase_class1_PyrdxlP-BS"/>
</dbReference>
<evidence type="ECO:0000256" key="7">
    <source>
        <dbReference type="ARBA" id="ARBA00023239"/>
    </source>
</evidence>
<dbReference type="UniPathway" id="UPA00148"/>
<dbReference type="NCBIfam" id="TIGR01140">
    <property type="entry name" value="L_thr_O3P_dcar"/>
    <property type="match status" value="1"/>
</dbReference>
<accession>Q1YF70</accession>
<dbReference type="GO" id="GO:0030170">
    <property type="term" value="F:pyridoxal phosphate binding"/>
    <property type="evidence" value="ECO:0007669"/>
    <property type="project" value="InterPro"/>
</dbReference>
<dbReference type="EC" id="4.1.1.81" evidence="4"/>
<evidence type="ECO:0000256" key="9">
    <source>
        <dbReference type="ARBA" id="ARBA00048531"/>
    </source>
</evidence>
<protein>
    <recommendedName>
        <fullName evidence="4">threonine-phosphate decarboxylase</fullName>
        <ecNumber evidence="4">4.1.1.81</ecNumber>
    </recommendedName>
    <alternativeName>
        <fullName evidence="8">L-threonine-O-3-phosphate decarboxylase</fullName>
    </alternativeName>
</protein>
<comment type="cofactor">
    <cofactor evidence="1">
        <name>pyridoxal 5'-phosphate</name>
        <dbReference type="ChEBI" id="CHEBI:597326"/>
    </cofactor>
</comment>
<dbReference type="Proteomes" id="UP000000321">
    <property type="component" value="Unassembled WGS sequence"/>
</dbReference>
<comment type="function">
    <text evidence="2">Decarboxylates L-threonine-O-3-phosphate to yield (R)-1-amino-2-propanol O-2-phosphate, the precursor for the linkage between the nucleotide loop and the corrin ring in cobalamin.</text>
</comment>
<proteinExistence type="predicted"/>
<evidence type="ECO:0000256" key="3">
    <source>
        <dbReference type="ARBA" id="ARBA00004953"/>
    </source>
</evidence>
<dbReference type="CDD" id="cd00609">
    <property type="entry name" value="AAT_like"/>
    <property type="match status" value="1"/>
</dbReference>
<evidence type="ECO:0000256" key="5">
    <source>
        <dbReference type="ARBA" id="ARBA00022573"/>
    </source>
</evidence>
<name>Q1YF70_AURMS</name>
<keyword evidence="7" id="KW-0456">Lyase</keyword>
<evidence type="ECO:0000256" key="4">
    <source>
        <dbReference type="ARBA" id="ARBA00012285"/>
    </source>
</evidence>